<dbReference type="Proteomes" id="UP000306416">
    <property type="component" value="Unassembled WGS sequence"/>
</dbReference>
<dbReference type="InterPro" id="IPR008965">
    <property type="entry name" value="CBM2/CBM3_carb-bd_dom_sf"/>
</dbReference>
<dbReference type="RefSeq" id="WP_135872585.1">
    <property type="nucleotide sequence ID" value="NZ_SRSC01000005.1"/>
</dbReference>
<sequence>MKLKGLLIAVLLLVGATSAFAVDATLNVGDGFYTAGGTVTVPIVLKTNGNNVSGVALDVKYNTTLLSAPVGTLGVAANSAKKALYSNVLTPVGTEGTYRILIVGGMIESSSYPNGGIMTDKTDAGTSGLMTDGVVALVKFTVANTASGAVTVQTTPGATDPLANAVTVTGAVTDMVAGVAGDCNGDGNVNVFDIVNTVNIIFNKPGFTFNKRCDINMVNGVWNPDGGANIFDIVALSNVILGKWNLPDPKP</sequence>
<evidence type="ECO:0000259" key="2">
    <source>
        <dbReference type="Pfam" id="PF00963"/>
    </source>
</evidence>
<evidence type="ECO:0000313" key="3">
    <source>
        <dbReference type="EMBL" id="TGU70229.1"/>
    </source>
</evidence>
<evidence type="ECO:0000256" key="1">
    <source>
        <dbReference type="SAM" id="SignalP"/>
    </source>
</evidence>
<accession>A0A4S1CAB7</accession>
<gene>
    <name evidence="3" type="ORF">E4633_18695</name>
</gene>
<dbReference type="Gene3D" id="1.10.1330.10">
    <property type="entry name" value="Dockerin domain"/>
    <property type="match status" value="1"/>
</dbReference>
<name>A0A4S1CAB7_9BACT</name>
<dbReference type="SUPFAM" id="SSF49384">
    <property type="entry name" value="Carbohydrate-binding domain"/>
    <property type="match status" value="1"/>
</dbReference>
<dbReference type="InterPro" id="IPR036439">
    <property type="entry name" value="Dockerin_dom_sf"/>
</dbReference>
<feature type="signal peptide" evidence="1">
    <location>
        <begin position="1"/>
        <end position="21"/>
    </location>
</feature>
<dbReference type="Gene3D" id="2.60.40.680">
    <property type="match status" value="1"/>
</dbReference>
<evidence type="ECO:0000313" key="4">
    <source>
        <dbReference type="Proteomes" id="UP000306416"/>
    </source>
</evidence>
<comment type="caution">
    <text evidence="3">The sequence shown here is derived from an EMBL/GenBank/DDBJ whole genome shotgun (WGS) entry which is preliminary data.</text>
</comment>
<reference evidence="3 4" key="1">
    <citation type="submission" date="2019-04" db="EMBL/GenBank/DDBJ databases">
        <title>Geobacter oryzae sp. nov., ferric-reducing bacteria isolated from paddy soil.</title>
        <authorList>
            <person name="Xu Z."/>
            <person name="Masuda Y."/>
            <person name="Itoh H."/>
            <person name="Senoo K."/>
        </authorList>
    </citation>
    <scope>NUCLEOTIDE SEQUENCE [LARGE SCALE GENOMIC DNA]</scope>
    <source>
        <strain evidence="3 4">Red111</strain>
    </source>
</reference>
<protein>
    <recommendedName>
        <fullName evidence="2">Cohesin domain-containing protein</fullName>
    </recommendedName>
</protein>
<keyword evidence="1" id="KW-0732">Signal</keyword>
<feature type="chain" id="PRO_5020664553" description="Cohesin domain-containing protein" evidence="1">
    <location>
        <begin position="22"/>
        <end position="251"/>
    </location>
</feature>
<organism evidence="3 4">
    <name type="scientific">Geomonas terrae</name>
    <dbReference type="NCBI Taxonomy" id="2562681"/>
    <lineage>
        <taxon>Bacteria</taxon>
        <taxon>Pseudomonadati</taxon>
        <taxon>Thermodesulfobacteriota</taxon>
        <taxon>Desulfuromonadia</taxon>
        <taxon>Geobacterales</taxon>
        <taxon>Geobacteraceae</taxon>
        <taxon>Geomonas</taxon>
    </lineage>
</organism>
<feature type="domain" description="Cohesin" evidence="2">
    <location>
        <begin position="34"/>
        <end position="169"/>
    </location>
</feature>
<dbReference type="GO" id="GO:0030246">
    <property type="term" value="F:carbohydrate binding"/>
    <property type="evidence" value="ECO:0007669"/>
    <property type="project" value="InterPro"/>
</dbReference>
<keyword evidence="4" id="KW-1185">Reference proteome</keyword>
<dbReference type="Pfam" id="PF00963">
    <property type="entry name" value="Cohesin"/>
    <property type="match status" value="1"/>
</dbReference>
<dbReference type="EMBL" id="SRSC01000005">
    <property type="protein sequence ID" value="TGU70229.1"/>
    <property type="molecule type" value="Genomic_DNA"/>
</dbReference>
<dbReference type="SUPFAM" id="SSF63446">
    <property type="entry name" value="Type I dockerin domain"/>
    <property type="match status" value="1"/>
</dbReference>
<dbReference type="AlphaFoldDB" id="A0A4S1CAB7"/>
<dbReference type="GO" id="GO:0000272">
    <property type="term" value="P:polysaccharide catabolic process"/>
    <property type="evidence" value="ECO:0007669"/>
    <property type="project" value="InterPro"/>
</dbReference>
<dbReference type="InterPro" id="IPR002102">
    <property type="entry name" value="Cohesin_dom"/>
</dbReference>
<proteinExistence type="predicted"/>